<evidence type="ECO:0000256" key="4">
    <source>
        <dbReference type="SAM" id="SignalP"/>
    </source>
</evidence>
<dbReference type="InterPro" id="IPR006311">
    <property type="entry name" value="TAT_signal"/>
</dbReference>
<keyword evidence="3 4" id="KW-0732">Signal</keyword>
<dbReference type="CDD" id="cd13563">
    <property type="entry name" value="PBP2_SsuA_like_6"/>
    <property type="match status" value="1"/>
</dbReference>
<evidence type="ECO:0000313" key="5">
    <source>
        <dbReference type="EMBL" id="GAA3797940.1"/>
    </source>
</evidence>
<gene>
    <name evidence="5" type="ORF">GCM10022226_16630</name>
</gene>
<evidence type="ECO:0000313" key="6">
    <source>
        <dbReference type="Proteomes" id="UP001500888"/>
    </source>
</evidence>
<evidence type="ECO:0000256" key="3">
    <source>
        <dbReference type="ARBA" id="ARBA00022729"/>
    </source>
</evidence>
<proteinExistence type="inferred from homology"/>
<dbReference type="EMBL" id="BAAAZR010000002">
    <property type="protein sequence ID" value="GAA3797940.1"/>
    <property type="molecule type" value="Genomic_DNA"/>
</dbReference>
<keyword evidence="6" id="KW-1185">Reference proteome</keyword>
<dbReference type="Gene3D" id="3.40.190.10">
    <property type="entry name" value="Periplasmic binding protein-like II"/>
    <property type="match status" value="2"/>
</dbReference>
<dbReference type="PANTHER" id="PTHR30024">
    <property type="entry name" value="ALIPHATIC SULFONATES-BINDING PROTEIN-RELATED"/>
    <property type="match status" value="1"/>
</dbReference>
<evidence type="ECO:0000256" key="1">
    <source>
        <dbReference type="ARBA" id="ARBA00004418"/>
    </source>
</evidence>
<dbReference type="Proteomes" id="UP001500888">
    <property type="component" value="Unassembled WGS sequence"/>
</dbReference>
<dbReference type="Pfam" id="PF13379">
    <property type="entry name" value="NMT1_2"/>
    <property type="match status" value="1"/>
</dbReference>
<dbReference type="RefSeq" id="WP_344936315.1">
    <property type="nucleotide sequence ID" value="NZ_BAAAZR010000002.1"/>
</dbReference>
<dbReference type="NCBIfam" id="TIGR01728">
    <property type="entry name" value="SsuA_fam"/>
    <property type="match status" value="1"/>
</dbReference>
<sequence>MISRRLILPAAILLVLSAACAGEKPAAPTAAAGASKVRLGFSAWPGWFPWQVAEEQGLFAKNGIDVELKYFDSYTDSLNALATGNIDANSQTLNDTLASAAGGAKETVVLVNDNSTGNDQIIARDGIKSLADLKGGTVAAEQGTVDHYLLLLALRKAGLTEADVTFQPLPTDAAAAAFVAGRVDAVGVFAPFTTTALKRPGSTTIASSADFPGAIPDHLVVSRDMIGRDAKSVQALVTTWFDTLAWIGQNRQKAMEIMARRAGVSVAEYQTYDKGTTIFTLEQNRAAFADDLPARAEQISDFLLSSKLVDTAPSLEGLLEPRFVQAVQP</sequence>
<protein>
    <submittedName>
        <fullName evidence="5">ABC transporter substrate-binding protein</fullName>
    </submittedName>
</protein>
<dbReference type="PANTHER" id="PTHR30024:SF47">
    <property type="entry name" value="TAURINE-BINDING PERIPLASMIC PROTEIN"/>
    <property type="match status" value="1"/>
</dbReference>
<comment type="subcellular location">
    <subcellularLocation>
        <location evidence="1">Periplasm</location>
    </subcellularLocation>
</comment>
<name>A0ABP7HPU1_9ACTN</name>
<accession>A0ABP7HPU1</accession>
<organism evidence="5 6">
    <name type="scientific">Sphaerisporangium flaviroseum</name>
    <dbReference type="NCBI Taxonomy" id="509199"/>
    <lineage>
        <taxon>Bacteria</taxon>
        <taxon>Bacillati</taxon>
        <taxon>Actinomycetota</taxon>
        <taxon>Actinomycetes</taxon>
        <taxon>Streptosporangiales</taxon>
        <taxon>Streptosporangiaceae</taxon>
        <taxon>Sphaerisporangium</taxon>
    </lineage>
</organism>
<reference evidence="6" key="1">
    <citation type="journal article" date="2019" name="Int. J. Syst. Evol. Microbiol.">
        <title>The Global Catalogue of Microorganisms (GCM) 10K type strain sequencing project: providing services to taxonomists for standard genome sequencing and annotation.</title>
        <authorList>
            <consortium name="The Broad Institute Genomics Platform"/>
            <consortium name="The Broad Institute Genome Sequencing Center for Infectious Disease"/>
            <person name="Wu L."/>
            <person name="Ma J."/>
        </authorList>
    </citation>
    <scope>NUCLEOTIDE SEQUENCE [LARGE SCALE GENOMIC DNA]</scope>
    <source>
        <strain evidence="6">JCM 16908</strain>
    </source>
</reference>
<dbReference type="PROSITE" id="PS51318">
    <property type="entry name" value="TAT"/>
    <property type="match status" value="1"/>
</dbReference>
<comment type="similarity">
    <text evidence="2">Belongs to the bacterial solute-binding protein SsuA/TauA family.</text>
</comment>
<dbReference type="InterPro" id="IPR010067">
    <property type="entry name" value="ABC_SsuA_sub-bd"/>
</dbReference>
<evidence type="ECO:0000256" key="2">
    <source>
        <dbReference type="ARBA" id="ARBA00010742"/>
    </source>
</evidence>
<dbReference type="SUPFAM" id="SSF53850">
    <property type="entry name" value="Periplasmic binding protein-like II"/>
    <property type="match status" value="1"/>
</dbReference>
<dbReference type="PROSITE" id="PS51257">
    <property type="entry name" value="PROKAR_LIPOPROTEIN"/>
    <property type="match status" value="1"/>
</dbReference>
<feature type="signal peptide" evidence="4">
    <location>
        <begin position="1"/>
        <end position="21"/>
    </location>
</feature>
<feature type="chain" id="PRO_5047402465" evidence="4">
    <location>
        <begin position="22"/>
        <end position="329"/>
    </location>
</feature>
<comment type="caution">
    <text evidence="5">The sequence shown here is derived from an EMBL/GenBank/DDBJ whole genome shotgun (WGS) entry which is preliminary data.</text>
</comment>